<name>A0A448XF22_9PLAT</name>
<evidence type="ECO:0000313" key="2">
    <source>
        <dbReference type="EMBL" id="VEL35085.1"/>
    </source>
</evidence>
<dbReference type="InterPro" id="IPR004308">
    <property type="entry name" value="GCS"/>
</dbReference>
<comment type="caution">
    <text evidence="2">The sequence shown here is derived from an EMBL/GenBank/DDBJ whole genome shotgun (WGS) entry which is preliminary data.</text>
</comment>
<reference evidence="2" key="1">
    <citation type="submission" date="2018-11" db="EMBL/GenBank/DDBJ databases">
        <authorList>
            <consortium name="Pathogen Informatics"/>
        </authorList>
    </citation>
    <scope>NUCLEOTIDE SEQUENCE</scope>
</reference>
<sequence>MLTTASWLRQQVAQHPDYLGDSRISSRLTHDLLTACLLVTKGHLRPKDLLPECASRTTTRLPAATLTAEQLLNAKRKAQVDAAQELHAAVSRLIQPGRHPARDAPNTNNAFSANCQDGQTPNHSFGVQSSRP</sequence>
<dbReference type="Pfam" id="PF03074">
    <property type="entry name" value="GCS"/>
    <property type="match status" value="1"/>
</dbReference>
<accession>A0A448XF22</accession>
<organism evidence="2 3">
    <name type="scientific">Protopolystoma xenopodis</name>
    <dbReference type="NCBI Taxonomy" id="117903"/>
    <lineage>
        <taxon>Eukaryota</taxon>
        <taxon>Metazoa</taxon>
        <taxon>Spiralia</taxon>
        <taxon>Lophotrochozoa</taxon>
        <taxon>Platyhelminthes</taxon>
        <taxon>Monogenea</taxon>
        <taxon>Polyopisthocotylea</taxon>
        <taxon>Polystomatidea</taxon>
        <taxon>Polystomatidae</taxon>
        <taxon>Protopolystoma</taxon>
    </lineage>
</organism>
<dbReference type="GO" id="GO:0004357">
    <property type="term" value="F:glutamate-cysteine ligase activity"/>
    <property type="evidence" value="ECO:0007669"/>
    <property type="project" value="InterPro"/>
</dbReference>
<keyword evidence="3" id="KW-1185">Reference proteome</keyword>
<proteinExistence type="predicted"/>
<feature type="compositionally biased region" description="Polar residues" evidence="1">
    <location>
        <begin position="105"/>
        <end position="132"/>
    </location>
</feature>
<protein>
    <submittedName>
        <fullName evidence="2">Uncharacterized protein</fullName>
    </submittedName>
</protein>
<feature type="region of interest" description="Disordered" evidence="1">
    <location>
        <begin position="94"/>
        <end position="132"/>
    </location>
</feature>
<evidence type="ECO:0000256" key="1">
    <source>
        <dbReference type="SAM" id="MobiDB-lite"/>
    </source>
</evidence>
<gene>
    <name evidence="2" type="ORF">PXEA_LOCUS28525</name>
</gene>
<dbReference type="Proteomes" id="UP000784294">
    <property type="component" value="Unassembled WGS sequence"/>
</dbReference>
<dbReference type="OrthoDB" id="10064608at2759"/>
<dbReference type="EMBL" id="CAAALY010249063">
    <property type="protein sequence ID" value="VEL35085.1"/>
    <property type="molecule type" value="Genomic_DNA"/>
</dbReference>
<dbReference type="GO" id="GO:0006750">
    <property type="term" value="P:glutathione biosynthetic process"/>
    <property type="evidence" value="ECO:0007669"/>
    <property type="project" value="InterPro"/>
</dbReference>
<dbReference type="AlphaFoldDB" id="A0A448XF22"/>
<evidence type="ECO:0000313" key="3">
    <source>
        <dbReference type="Proteomes" id="UP000784294"/>
    </source>
</evidence>
<dbReference type="Gene3D" id="1.10.8.960">
    <property type="match status" value="1"/>
</dbReference>